<keyword evidence="3" id="KW-1185">Reference proteome</keyword>
<comment type="caution">
    <text evidence="2">The sequence shown here is derived from an EMBL/GenBank/DDBJ whole genome shotgun (WGS) entry which is preliminary data.</text>
</comment>
<dbReference type="Proteomes" id="UP000625804">
    <property type="component" value="Unassembled WGS sequence"/>
</dbReference>
<dbReference type="AlphaFoldDB" id="A0A8J8K8Q1"/>
<comment type="similarity">
    <text evidence="1">Belongs to the arginase family.</text>
</comment>
<dbReference type="SUPFAM" id="SSF52768">
    <property type="entry name" value="Arginase/deacetylase"/>
    <property type="match status" value="1"/>
</dbReference>
<protein>
    <submittedName>
        <fullName evidence="2">Arginase family protein</fullName>
    </submittedName>
</protein>
<dbReference type="PANTHER" id="PTHR11358:SF41">
    <property type="entry name" value="ARGINASE"/>
    <property type="match status" value="1"/>
</dbReference>
<dbReference type="GO" id="GO:0046872">
    <property type="term" value="F:metal ion binding"/>
    <property type="evidence" value="ECO:0007669"/>
    <property type="project" value="InterPro"/>
</dbReference>
<dbReference type="RefSeq" id="WP_173731367.1">
    <property type="nucleotide sequence ID" value="NZ_JABTTE010000013.1"/>
</dbReference>
<dbReference type="GO" id="GO:0033389">
    <property type="term" value="P:putrescine biosynthetic process from arginine, via agmatine"/>
    <property type="evidence" value="ECO:0007669"/>
    <property type="project" value="TreeGrafter"/>
</dbReference>
<evidence type="ECO:0000313" key="3">
    <source>
        <dbReference type="Proteomes" id="UP000625804"/>
    </source>
</evidence>
<dbReference type="PANTHER" id="PTHR11358">
    <property type="entry name" value="ARGINASE/AGMATINASE"/>
    <property type="match status" value="1"/>
</dbReference>
<reference evidence="2" key="1">
    <citation type="submission" date="2020-06" db="EMBL/GenBank/DDBJ databases">
        <title>A novel thermopfilic bacterium from Erzurum, Turkey.</title>
        <authorList>
            <person name="Adiguzel A."/>
            <person name="Ay H."/>
            <person name="Baltaci M.O."/>
        </authorList>
    </citation>
    <scope>NUCLEOTIDE SEQUENCE</scope>
    <source>
        <strain evidence="2">P2</strain>
    </source>
</reference>
<accession>A0A8J8K8Q1</accession>
<evidence type="ECO:0000256" key="1">
    <source>
        <dbReference type="PROSITE-ProRule" id="PRU00742"/>
    </source>
</evidence>
<dbReference type="EMBL" id="JABTTE010000013">
    <property type="protein sequence ID" value="NSL52161.1"/>
    <property type="molecule type" value="Genomic_DNA"/>
</dbReference>
<dbReference type="InterPro" id="IPR006035">
    <property type="entry name" value="Ureohydrolase"/>
</dbReference>
<organism evidence="2 3">
    <name type="scientific">Calidifontibacillus erzurumensis</name>
    <dbReference type="NCBI Taxonomy" id="2741433"/>
    <lineage>
        <taxon>Bacteria</taxon>
        <taxon>Bacillati</taxon>
        <taxon>Bacillota</taxon>
        <taxon>Bacilli</taxon>
        <taxon>Bacillales</taxon>
        <taxon>Bacillaceae</taxon>
        <taxon>Calidifontibacillus/Schinkia group</taxon>
        <taxon>Calidifontibacillus</taxon>
    </lineage>
</organism>
<name>A0A8J8K8Q1_9BACI</name>
<proteinExistence type="inferred from homology"/>
<dbReference type="Gene3D" id="3.40.800.10">
    <property type="entry name" value="Ureohydrolase domain"/>
    <property type="match status" value="1"/>
</dbReference>
<dbReference type="PROSITE" id="PS51409">
    <property type="entry name" value="ARGINASE_2"/>
    <property type="match status" value="1"/>
</dbReference>
<gene>
    <name evidence="2" type="ORF">HR057_10385</name>
</gene>
<evidence type="ECO:0000313" key="2">
    <source>
        <dbReference type="EMBL" id="NSL52161.1"/>
    </source>
</evidence>
<dbReference type="Pfam" id="PF00491">
    <property type="entry name" value="Arginase"/>
    <property type="match status" value="1"/>
</dbReference>
<dbReference type="InterPro" id="IPR023696">
    <property type="entry name" value="Ureohydrolase_dom_sf"/>
</dbReference>
<dbReference type="GO" id="GO:0008783">
    <property type="term" value="F:agmatinase activity"/>
    <property type="evidence" value="ECO:0007669"/>
    <property type="project" value="TreeGrafter"/>
</dbReference>
<sequence length="262" mass="29999">MGLVNSGICAVDFDETYFATTNLQNYFQERLNFQHLKHVHLYCDPHSLQILQKRLQLRRKKGITFIGSGNFHYLTYFFLKEMTKPFTLVLFDNHLDLELKTNLMGSSMLSCGTWVSHALANIPLLERVVIIGPTVSVNNENTHPRTIIFPYSKIHEISSQQLLTTIQTKHVYISIDKDVLHPRIVQTNWDQGLMEIETLTTILEQILAKKLVEGIDICGEAQLNPLQLLQPECLTIVKKNEEANLRILQTCLKAIDRQTIGA</sequence>